<dbReference type="PANTHER" id="PTHR33595:SF26">
    <property type="entry name" value="(RAPE) HYPOTHETICAL PROTEIN"/>
    <property type="match status" value="1"/>
</dbReference>
<dbReference type="PANTHER" id="PTHR33595">
    <property type="entry name" value="VON WILLEBRAND FACTOR A DOMAIN PROTEIN"/>
    <property type="match status" value="1"/>
</dbReference>
<gene>
    <name evidence="2" type="ORF">F3Y22_tig00110633pilonHSYRG00083</name>
</gene>
<accession>A0A6A2ZZV4</accession>
<dbReference type="InterPro" id="IPR057710">
    <property type="entry name" value="DUF7950"/>
</dbReference>
<evidence type="ECO:0000313" key="3">
    <source>
        <dbReference type="Proteomes" id="UP000436088"/>
    </source>
</evidence>
<proteinExistence type="predicted"/>
<dbReference type="Proteomes" id="UP000436088">
    <property type="component" value="Unassembled WGS sequence"/>
</dbReference>
<evidence type="ECO:0000313" key="2">
    <source>
        <dbReference type="EMBL" id="KAE8697106.1"/>
    </source>
</evidence>
<organism evidence="2 3">
    <name type="scientific">Hibiscus syriacus</name>
    <name type="common">Rose of Sharon</name>
    <dbReference type="NCBI Taxonomy" id="106335"/>
    <lineage>
        <taxon>Eukaryota</taxon>
        <taxon>Viridiplantae</taxon>
        <taxon>Streptophyta</taxon>
        <taxon>Embryophyta</taxon>
        <taxon>Tracheophyta</taxon>
        <taxon>Spermatophyta</taxon>
        <taxon>Magnoliopsida</taxon>
        <taxon>eudicotyledons</taxon>
        <taxon>Gunneridae</taxon>
        <taxon>Pentapetalae</taxon>
        <taxon>rosids</taxon>
        <taxon>malvids</taxon>
        <taxon>Malvales</taxon>
        <taxon>Malvaceae</taxon>
        <taxon>Malvoideae</taxon>
        <taxon>Hibiscus</taxon>
    </lineage>
</organism>
<comment type="caution">
    <text evidence="2">The sequence shown here is derived from an EMBL/GenBank/DDBJ whole genome shotgun (WGS) entry which is preliminary data.</text>
</comment>
<feature type="domain" description="DUF7950" evidence="1">
    <location>
        <begin position="158"/>
        <end position="282"/>
    </location>
</feature>
<evidence type="ECO:0000259" key="1">
    <source>
        <dbReference type="Pfam" id="PF25821"/>
    </source>
</evidence>
<keyword evidence="3" id="KW-1185">Reference proteome</keyword>
<protein>
    <recommendedName>
        <fullName evidence="1">DUF7950 domain-containing protein</fullName>
    </recommendedName>
</protein>
<dbReference type="EMBL" id="VEPZ02001055">
    <property type="protein sequence ID" value="KAE8697106.1"/>
    <property type="molecule type" value="Genomic_DNA"/>
</dbReference>
<name>A0A6A2ZZV4_HIBSY</name>
<dbReference type="AlphaFoldDB" id="A0A6A2ZZV4"/>
<sequence length="285" mass="31138">MEGGDAWCMLKCAGGAQDKTIVNRIMLRFRPIAPKPVNGDPVSGNSTFGNKNSGVTSNRVKRKYVRVCEKNSRRIRKEDNGENKGSMTLQLMPESVYIENSMVIDRSSGADRDLDRKDPPSPCLKLERRVAADHDVIGLSEQTAALITSPGRSVTASESWVTVESVTDTCIDGGGMTNSTVVERMKNLEEDPCFVSDGWNRVLWVNEAYKKMVGVVDGAEPAVGLVVKEGFEFPRGAFSCLVGLQYGNAKGKKKQSKMVPSDVWEMNPGGFAWRLDIKAALSLGL</sequence>
<reference evidence="2" key="1">
    <citation type="submission" date="2019-09" db="EMBL/GenBank/DDBJ databases">
        <title>Draft genome information of white flower Hibiscus syriacus.</title>
        <authorList>
            <person name="Kim Y.-M."/>
        </authorList>
    </citation>
    <scope>NUCLEOTIDE SEQUENCE [LARGE SCALE GENOMIC DNA]</scope>
    <source>
        <strain evidence="2">YM2019G1</strain>
    </source>
</reference>
<dbReference type="Pfam" id="PF25821">
    <property type="entry name" value="DUF7950"/>
    <property type="match status" value="1"/>
</dbReference>